<dbReference type="PANTHER" id="PTHR43201:SF5">
    <property type="entry name" value="MEDIUM-CHAIN ACYL-COA LIGASE ACSF2, MITOCHONDRIAL"/>
    <property type="match status" value="1"/>
</dbReference>
<evidence type="ECO:0000259" key="4">
    <source>
        <dbReference type="Pfam" id="PF13193"/>
    </source>
</evidence>
<dbReference type="GO" id="GO:0004467">
    <property type="term" value="F:long-chain fatty acid-CoA ligase activity"/>
    <property type="evidence" value="ECO:0007669"/>
    <property type="project" value="UniProtKB-EC"/>
</dbReference>
<evidence type="ECO:0000313" key="5">
    <source>
        <dbReference type="EMBL" id="CAG2160738.1"/>
    </source>
</evidence>
<dbReference type="PANTHER" id="PTHR43201">
    <property type="entry name" value="ACYL-COA SYNTHETASE"/>
    <property type="match status" value="1"/>
</dbReference>
<organism evidence="5 6">
    <name type="scientific">Cupriavidus numazuensis</name>
    <dbReference type="NCBI Taxonomy" id="221992"/>
    <lineage>
        <taxon>Bacteria</taxon>
        <taxon>Pseudomonadati</taxon>
        <taxon>Pseudomonadota</taxon>
        <taxon>Betaproteobacteria</taxon>
        <taxon>Burkholderiales</taxon>
        <taxon>Burkholderiaceae</taxon>
        <taxon>Cupriavidus</taxon>
    </lineage>
</organism>
<dbReference type="Pfam" id="PF00501">
    <property type="entry name" value="AMP-binding"/>
    <property type="match status" value="1"/>
</dbReference>
<dbReference type="InterPro" id="IPR000873">
    <property type="entry name" value="AMP-dep_synth/lig_dom"/>
</dbReference>
<dbReference type="InterPro" id="IPR045851">
    <property type="entry name" value="AMP-bd_C_sf"/>
</dbReference>
<name>A0ABN7QIG8_9BURK</name>
<dbReference type="InterPro" id="IPR042099">
    <property type="entry name" value="ANL_N_sf"/>
</dbReference>
<dbReference type="PROSITE" id="PS00455">
    <property type="entry name" value="AMP_BINDING"/>
    <property type="match status" value="1"/>
</dbReference>
<evidence type="ECO:0000256" key="2">
    <source>
        <dbReference type="ARBA" id="ARBA00022598"/>
    </source>
</evidence>
<keyword evidence="6" id="KW-1185">Reference proteome</keyword>
<protein>
    <submittedName>
        <fullName evidence="5">Long-chain-fatty-acid--CoA ligase</fullName>
        <ecNumber evidence="5">6.2.1.3</ecNumber>
    </submittedName>
</protein>
<reference evidence="5 6" key="1">
    <citation type="submission" date="2021-03" db="EMBL/GenBank/DDBJ databases">
        <authorList>
            <person name="Peeters C."/>
        </authorList>
    </citation>
    <scope>NUCLEOTIDE SEQUENCE [LARGE SCALE GENOMIC DNA]</scope>
    <source>
        <strain evidence="5 6">LMG 26411</strain>
    </source>
</reference>
<keyword evidence="2 5" id="KW-0436">Ligase</keyword>
<dbReference type="SUPFAM" id="SSF56801">
    <property type="entry name" value="Acetyl-CoA synthetase-like"/>
    <property type="match status" value="1"/>
</dbReference>
<dbReference type="EC" id="6.2.1.3" evidence="5"/>
<dbReference type="EMBL" id="CAJPVI010000090">
    <property type="protein sequence ID" value="CAG2160738.1"/>
    <property type="molecule type" value="Genomic_DNA"/>
</dbReference>
<feature type="domain" description="AMP-dependent synthetase/ligase" evidence="3">
    <location>
        <begin position="33"/>
        <end position="366"/>
    </location>
</feature>
<dbReference type="Proteomes" id="UP000672657">
    <property type="component" value="Unassembled WGS sequence"/>
</dbReference>
<comment type="similarity">
    <text evidence="1">Belongs to the ATP-dependent AMP-binding enzyme family.</text>
</comment>
<evidence type="ECO:0000259" key="3">
    <source>
        <dbReference type="Pfam" id="PF00501"/>
    </source>
</evidence>
<comment type="caution">
    <text evidence="5">The sequence shown here is derived from an EMBL/GenBank/DDBJ whole genome shotgun (WGS) entry which is preliminary data.</text>
</comment>
<dbReference type="Pfam" id="PF13193">
    <property type="entry name" value="AMP-binding_C"/>
    <property type="match status" value="1"/>
</dbReference>
<dbReference type="RefSeq" id="WP_211958447.1">
    <property type="nucleotide sequence ID" value="NZ_CAJPVI010000090.1"/>
</dbReference>
<evidence type="ECO:0000256" key="1">
    <source>
        <dbReference type="ARBA" id="ARBA00006432"/>
    </source>
</evidence>
<proteinExistence type="inferred from homology"/>
<dbReference type="InterPro" id="IPR025110">
    <property type="entry name" value="AMP-bd_C"/>
</dbReference>
<accession>A0ABN7QIG8</accession>
<dbReference type="Gene3D" id="3.40.50.12780">
    <property type="entry name" value="N-terminal domain of ligase-like"/>
    <property type="match status" value="1"/>
</dbReference>
<sequence length="544" mass="60293">MSTLWDALHAVACSEPDLPCIIVPAQVSRHYHPDGLEWTYGQVAAMTQQLVDQYAARGWGRGHRVALLLENRPELMLHFLALNALGAWLIPINPDYRQDDLLNLFCHAEPDLVVSIQDRCSLLEQVGRAMGKTAPAVVPQQEFSKTLPAPRRAAMTGTPTLESGAVLLYTSGTTGMPKGCLIGNDYLYFAGKRYTQAGGTMTLRPGAERLYNPLPLFYANSLTIANPAMILSRNAMIFPDRFHPELWWKELVQTKATIMHYLGIIPPLLLAKPVCPEERMHNVRFGVGAGIEPERKGEFETRFGIPLVEVWGMTEVGIAIATQHQVPICAPRSIGRPLAGVEAKVIGDDGRNVAIGETGELVLRREGPNPRSGFFAEYVKDADATEAAWLNGWFHTGDIVRSEADGSLSFVDRKKNMIRRSGQNIAAAEIEACLAAHPAIQQVVVLPVPDEMRQEEVLACIIAREKPSNPEELARQIVTFALQRLAYFKVPGWVTFVDSLPTTSTHKLQKAKIFQSSEDPRSRPDMIDLREVKRMAAAKRLKLQ</sequence>
<evidence type="ECO:0000313" key="6">
    <source>
        <dbReference type="Proteomes" id="UP000672657"/>
    </source>
</evidence>
<dbReference type="InterPro" id="IPR020845">
    <property type="entry name" value="AMP-binding_CS"/>
</dbReference>
<dbReference type="Gene3D" id="3.30.300.30">
    <property type="match status" value="1"/>
</dbReference>
<feature type="domain" description="AMP-binding enzyme C-terminal" evidence="4">
    <location>
        <begin position="429"/>
        <end position="507"/>
    </location>
</feature>
<gene>
    <name evidence="5" type="primary">lcfB_34</name>
    <name evidence="5" type="ORF">LMG26411_07712</name>
</gene>